<dbReference type="RefSeq" id="WP_126170534.1">
    <property type="nucleotide sequence ID" value="NZ_PELL01000328.1"/>
</dbReference>
<proteinExistence type="predicted"/>
<dbReference type="SUPFAM" id="SSF52540">
    <property type="entry name" value="P-loop containing nucleoside triphosphate hydrolases"/>
    <property type="match status" value="1"/>
</dbReference>
<gene>
    <name evidence="3" type="ORF">CSW38_13500</name>
</gene>
<comment type="caution">
    <text evidence="3">The sequence shown here is derived from an EMBL/GenBank/DDBJ whole genome shotgun (WGS) entry which is preliminary data.</text>
</comment>
<dbReference type="GO" id="GO:0006302">
    <property type="term" value="P:double-strand break repair"/>
    <property type="evidence" value="ECO:0007669"/>
    <property type="project" value="InterPro"/>
</dbReference>
<evidence type="ECO:0000256" key="1">
    <source>
        <dbReference type="SAM" id="Coils"/>
    </source>
</evidence>
<evidence type="ECO:0000259" key="2">
    <source>
        <dbReference type="Pfam" id="PF13476"/>
    </source>
</evidence>
<dbReference type="Gene3D" id="3.40.50.300">
    <property type="entry name" value="P-loop containing nucleotide triphosphate hydrolases"/>
    <property type="match status" value="2"/>
</dbReference>
<keyword evidence="3" id="KW-0269">Exonuclease</keyword>
<keyword evidence="1" id="KW-0175">Coiled coil</keyword>
<protein>
    <submittedName>
        <fullName evidence="3">Exonuclease SbcC</fullName>
    </submittedName>
</protein>
<keyword evidence="3" id="KW-0540">Nuclease</keyword>
<dbReference type="InterPro" id="IPR027417">
    <property type="entry name" value="P-loop_NTPase"/>
</dbReference>
<evidence type="ECO:0000313" key="4">
    <source>
        <dbReference type="Proteomes" id="UP000287306"/>
    </source>
</evidence>
<dbReference type="GO" id="GO:0016887">
    <property type="term" value="F:ATP hydrolysis activity"/>
    <property type="evidence" value="ECO:0007669"/>
    <property type="project" value="InterPro"/>
</dbReference>
<dbReference type="Proteomes" id="UP000287306">
    <property type="component" value="Unassembled WGS sequence"/>
</dbReference>
<feature type="coiled-coil region" evidence="1">
    <location>
        <begin position="720"/>
        <end position="779"/>
    </location>
</feature>
<accession>A0A430RSC0</accession>
<dbReference type="InterPro" id="IPR038729">
    <property type="entry name" value="Rad50/SbcC_AAA"/>
</dbReference>
<dbReference type="AlphaFoldDB" id="A0A430RSC0"/>
<keyword evidence="3" id="KW-0378">Hydrolase</keyword>
<evidence type="ECO:0000313" key="3">
    <source>
        <dbReference type="EMBL" id="RTH22285.1"/>
    </source>
</evidence>
<organism evidence="3 4">
    <name type="scientific">Thermus scotoductus</name>
    <dbReference type="NCBI Taxonomy" id="37636"/>
    <lineage>
        <taxon>Bacteria</taxon>
        <taxon>Thermotogati</taxon>
        <taxon>Deinococcota</taxon>
        <taxon>Deinococci</taxon>
        <taxon>Thermales</taxon>
        <taxon>Thermaceae</taxon>
        <taxon>Thermus</taxon>
    </lineage>
</organism>
<feature type="coiled-coil region" evidence="1">
    <location>
        <begin position="164"/>
        <end position="311"/>
    </location>
</feature>
<dbReference type="EMBL" id="PELY01000439">
    <property type="protein sequence ID" value="RTH22285.1"/>
    <property type="molecule type" value="Genomic_DNA"/>
</dbReference>
<feature type="domain" description="Rad50/SbcC-type AAA" evidence="2">
    <location>
        <begin position="5"/>
        <end position="223"/>
    </location>
</feature>
<sequence length="976" mass="110804">MRPLRLELEGFGPYRERQGVDFSDVELFAITGPTGSGKSTLLDAMAFALYGVVPRVGRNVGSLVHPGASEARVRLTFQVGGRVYRVERVRGKRSEGRLFELGPVGERLLPLETLDALNRALEELLGLTYEAFTRALLLPQGEFDRFLKGEAKERRRILLDLFELTRLERVREKAASRKAALMEEKGRLEGELAGLLGVSLEAKENLERALADLTREIARLQNEKRRLEEAVLELKGLQALLLRKGELEGRLGRLRAEASRMAEVEERLKKALEAEAALPLWQNLRRKEEALAATAQELQRVRARLAQLEGDRRALAFDPEALKEAQRALLQAEGLRALEALWRRVGVKEHLAPRLGLAPEAYAGALESLLQEEALLADRERELSRLVEEQGRLREKEEALNRVREALKALVEEGGQTRAQVEALEKALRGAEAHRLRQELEELRRRREFLEEEKKRLEAELAQLAKEERRLGLLAYRDLLQPGEPCPLCGGVVHHLPPLVEGPGASDLRKRREVGEKALRELLTRLGAVAEEERAKREALETLGVEPIPGDPKELEGKLQEAQVRLQELREKYREKQGEARALEEEVKRLSQEKERLRQGFSRLEEAEVAWEETREALASLRWEKEALAAGLYRLLWERTGGRPVPEYIGALSRRVEELEKKEKQDRDLARAWEEASRTLAGLLAQEEEQRKALEEVKGRVVGLMPEEEAKALYLPPKEREALAERIRAHREELAQVEALLEEVEREARARFPGSLPPLAEVEARLRREEERLSEIQGSLEARMGERAVLEERLKEVGEKLHRRRELEARLAEVVREMGLWEKLAFDLQQNNFPAYLLGLRQRNLVERADELMATLSAGRYRLRSKEDEYQVLDLWTEAVRPVRTLSGGESFLASLSLALALSEELSRGRLGALFLDEGFGTLDPETLEVVAGVLEALPTRGRLVGIVTHVETLAERLPARLVVRKHPSGSRVEWA</sequence>
<feature type="coiled-coil region" evidence="1">
    <location>
        <begin position="552"/>
        <end position="607"/>
    </location>
</feature>
<dbReference type="Pfam" id="PF13476">
    <property type="entry name" value="AAA_23"/>
    <property type="match status" value="1"/>
</dbReference>
<feature type="coiled-coil region" evidence="1">
    <location>
        <begin position="369"/>
        <end position="474"/>
    </location>
</feature>
<dbReference type="Pfam" id="PF13558">
    <property type="entry name" value="SbcC_Walker_B"/>
    <property type="match status" value="1"/>
</dbReference>
<dbReference type="PANTHER" id="PTHR32114">
    <property type="entry name" value="ABC TRANSPORTER ABCH.3"/>
    <property type="match status" value="1"/>
</dbReference>
<name>A0A430RSC0_THESC</name>
<dbReference type="GO" id="GO:0004527">
    <property type="term" value="F:exonuclease activity"/>
    <property type="evidence" value="ECO:0007669"/>
    <property type="project" value="UniProtKB-KW"/>
</dbReference>
<dbReference type="PANTHER" id="PTHR32114:SF2">
    <property type="entry name" value="ABC TRANSPORTER ABCH.3"/>
    <property type="match status" value="1"/>
</dbReference>
<reference evidence="3 4" key="1">
    <citation type="journal article" date="2019" name="Extremophiles">
        <title>Biogeography of thermophiles and predominance of Thermus scotoductus in domestic water heaters.</title>
        <authorList>
            <person name="Wilpiszeski R.L."/>
            <person name="Zhang Z."/>
            <person name="House C.H."/>
        </authorList>
    </citation>
    <scope>NUCLEOTIDE SEQUENCE [LARGE SCALE GENOMIC DNA]</scope>
    <source>
        <strain evidence="3 4">25_S25</strain>
    </source>
</reference>